<keyword evidence="2" id="KW-1185">Reference proteome</keyword>
<gene>
    <name evidence="1" type="ORF">ACFFJ2_07855</name>
</gene>
<comment type="caution">
    <text evidence="1">The sequence shown here is derived from an EMBL/GenBank/DDBJ whole genome shotgun (WGS) entry which is preliminary data.</text>
</comment>
<name>A0ABV6D6N5_9HYPH</name>
<accession>A0ABV6D6N5</accession>
<reference evidence="1 2" key="1">
    <citation type="submission" date="2024-09" db="EMBL/GenBank/DDBJ databases">
        <authorList>
            <person name="Sun Q."/>
            <person name="Mori K."/>
        </authorList>
    </citation>
    <scope>NUCLEOTIDE SEQUENCE [LARGE SCALE GENOMIC DNA]</scope>
    <source>
        <strain evidence="1 2">CCM 8543</strain>
    </source>
</reference>
<protein>
    <recommendedName>
        <fullName evidence="3">DUF1127 domain-containing protein</fullName>
    </recommendedName>
</protein>
<sequence>MRMRRFMAGFGEFFDTVGSAIAVSAALRDRRPARPDDLMRLGIDPERFREMTRR</sequence>
<evidence type="ECO:0000313" key="1">
    <source>
        <dbReference type="EMBL" id="MFC0208309.1"/>
    </source>
</evidence>
<dbReference type="EMBL" id="JBHLXD010000010">
    <property type="protein sequence ID" value="MFC0208309.1"/>
    <property type="molecule type" value="Genomic_DNA"/>
</dbReference>
<dbReference type="Proteomes" id="UP001589755">
    <property type="component" value="Unassembled WGS sequence"/>
</dbReference>
<proteinExistence type="predicted"/>
<organism evidence="1 2">
    <name type="scientific">Chelativorans intermedius</name>
    <dbReference type="NCBI Taxonomy" id="515947"/>
    <lineage>
        <taxon>Bacteria</taxon>
        <taxon>Pseudomonadati</taxon>
        <taxon>Pseudomonadota</taxon>
        <taxon>Alphaproteobacteria</taxon>
        <taxon>Hyphomicrobiales</taxon>
        <taxon>Phyllobacteriaceae</taxon>
        <taxon>Chelativorans</taxon>
    </lineage>
</organism>
<evidence type="ECO:0008006" key="3">
    <source>
        <dbReference type="Google" id="ProtNLM"/>
    </source>
</evidence>
<dbReference type="RefSeq" id="WP_261519864.1">
    <property type="nucleotide sequence ID" value="NZ_JAODNW010000007.1"/>
</dbReference>
<evidence type="ECO:0000313" key="2">
    <source>
        <dbReference type="Proteomes" id="UP001589755"/>
    </source>
</evidence>